<reference evidence="2 3" key="1">
    <citation type="submission" date="2024-04" db="EMBL/GenBank/DDBJ databases">
        <authorList>
            <person name="Waldvogel A.-M."/>
            <person name="Schoenle A."/>
        </authorList>
    </citation>
    <scope>NUCLEOTIDE SEQUENCE [LARGE SCALE GENOMIC DNA]</scope>
</reference>
<organism evidence="2 3">
    <name type="scientific">Knipowitschia caucasica</name>
    <name type="common">Caucasian dwarf goby</name>
    <name type="synonym">Pomatoschistus caucasicus</name>
    <dbReference type="NCBI Taxonomy" id="637954"/>
    <lineage>
        <taxon>Eukaryota</taxon>
        <taxon>Metazoa</taxon>
        <taxon>Chordata</taxon>
        <taxon>Craniata</taxon>
        <taxon>Vertebrata</taxon>
        <taxon>Euteleostomi</taxon>
        <taxon>Actinopterygii</taxon>
        <taxon>Neopterygii</taxon>
        <taxon>Teleostei</taxon>
        <taxon>Neoteleostei</taxon>
        <taxon>Acanthomorphata</taxon>
        <taxon>Gobiaria</taxon>
        <taxon>Gobiiformes</taxon>
        <taxon>Gobioidei</taxon>
        <taxon>Gobiidae</taxon>
        <taxon>Gobiinae</taxon>
        <taxon>Knipowitschia</taxon>
    </lineage>
</organism>
<dbReference type="EMBL" id="OZ035842">
    <property type="protein sequence ID" value="CAL1594549.1"/>
    <property type="molecule type" value="Genomic_DNA"/>
</dbReference>
<evidence type="ECO:0000313" key="3">
    <source>
        <dbReference type="Proteomes" id="UP001497482"/>
    </source>
</evidence>
<feature type="compositionally biased region" description="Basic and acidic residues" evidence="1">
    <location>
        <begin position="305"/>
        <end position="318"/>
    </location>
</feature>
<feature type="region of interest" description="Disordered" evidence="1">
    <location>
        <begin position="1"/>
        <end position="20"/>
    </location>
</feature>
<dbReference type="AlphaFoldDB" id="A0AAV2L4G2"/>
<feature type="region of interest" description="Disordered" evidence="1">
    <location>
        <begin position="52"/>
        <end position="80"/>
    </location>
</feature>
<name>A0AAV2L4G2_KNICA</name>
<protein>
    <submittedName>
        <fullName evidence="2">Uncharacterized protein</fullName>
    </submittedName>
</protein>
<keyword evidence="3" id="KW-1185">Reference proteome</keyword>
<sequence>MDSSGPWTMDSSGPWTMDSSGPWTVQGLTFECDITSGSDTCVSVASGLSHDPLAAAEQGPGHGRFQEEKVNSADGGGRYVRPVSHRTQIRERIRLRNPLACIRKLRFKSRPVVQMRKLFCVQTGAEAARRESVRAAAASAPETKNGTRAHFFRASPTLGVSLNTCARREVVRLERALGSALGSALGVRCETGLKVTGDDKLQGTWSGERRAASGERRGASGERRAARCVSAALRRGSPRTPCAAPHRVNTLSSCVRLCSCLSYSQPSLGPRPNLPALHALHNVSIGVNTFHTLGVDLGDAQSKQTRADCNEREPERDFTSASQP</sequence>
<feature type="region of interest" description="Disordered" evidence="1">
    <location>
        <begin position="301"/>
        <end position="324"/>
    </location>
</feature>
<evidence type="ECO:0000256" key="1">
    <source>
        <dbReference type="SAM" id="MobiDB-lite"/>
    </source>
</evidence>
<dbReference type="Proteomes" id="UP001497482">
    <property type="component" value="Chromosome 20"/>
</dbReference>
<proteinExistence type="predicted"/>
<accession>A0AAV2L4G2</accession>
<feature type="region of interest" description="Disordered" evidence="1">
    <location>
        <begin position="200"/>
        <end position="221"/>
    </location>
</feature>
<evidence type="ECO:0000313" key="2">
    <source>
        <dbReference type="EMBL" id="CAL1594549.1"/>
    </source>
</evidence>
<gene>
    <name evidence="2" type="ORF">KC01_LOCUS23502</name>
</gene>